<feature type="region of interest" description="Disordered" evidence="1">
    <location>
        <begin position="1"/>
        <end position="156"/>
    </location>
</feature>
<dbReference type="AlphaFoldDB" id="A0AAD9DJY8"/>
<protein>
    <submittedName>
        <fullName evidence="2">Uncharacterized protein</fullName>
    </submittedName>
</protein>
<dbReference type="EMBL" id="JATAAI010000001">
    <property type="protein sequence ID" value="KAK1748964.1"/>
    <property type="molecule type" value="Genomic_DNA"/>
</dbReference>
<feature type="compositionally biased region" description="Low complexity" evidence="1">
    <location>
        <begin position="305"/>
        <end position="318"/>
    </location>
</feature>
<evidence type="ECO:0000313" key="3">
    <source>
        <dbReference type="Proteomes" id="UP001224775"/>
    </source>
</evidence>
<feature type="compositionally biased region" description="Polar residues" evidence="1">
    <location>
        <begin position="10"/>
        <end position="25"/>
    </location>
</feature>
<feature type="compositionally biased region" description="Pro residues" evidence="1">
    <location>
        <begin position="69"/>
        <end position="78"/>
    </location>
</feature>
<evidence type="ECO:0000256" key="1">
    <source>
        <dbReference type="SAM" id="MobiDB-lite"/>
    </source>
</evidence>
<reference evidence="2" key="1">
    <citation type="submission" date="2023-06" db="EMBL/GenBank/DDBJ databases">
        <title>Survivors Of The Sea: Transcriptome response of Skeletonema marinoi to long-term dormancy.</title>
        <authorList>
            <person name="Pinder M.I.M."/>
            <person name="Kourtchenko O."/>
            <person name="Robertson E.K."/>
            <person name="Larsson T."/>
            <person name="Maumus F."/>
            <person name="Osuna-Cruz C.M."/>
            <person name="Vancaester E."/>
            <person name="Stenow R."/>
            <person name="Vandepoele K."/>
            <person name="Ploug H."/>
            <person name="Bruchert V."/>
            <person name="Godhe A."/>
            <person name="Topel M."/>
        </authorList>
    </citation>
    <scope>NUCLEOTIDE SEQUENCE</scope>
    <source>
        <strain evidence="2">R05AC</strain>
    </source>
</reference>
<name>A0AAD9DJY8_9STRA</name>
<gene>
    <name evidence="2" type="ORF">QTG54_000903</name>
</gene>
<feature type="compositionally biased region" description="Basic residues" evidence="1">
    <location>
        <begin position="105"/>
        <end position="114"/>
    </location>
</feature>
<evidence type="ECO:0000313" key="2">
    <source>
        <dbReference type="EMBL" id="KAK1748964.1"/>
    </source>
</evidence>
<feature type="compositionally biased region" description="Basic and acidic residues" evidence="1">
    <location>
        <begin position="319"/>
        <end position="330"/>
    </location>
</feature>
<feature type="compositionally biased region" description="Basic residues" evidence="1">
    <location>
        <begin position="27"/>
        <end position="37"/>
    </location>
</feature>
<comment type="caution">
    <text evidence="2">The sequence shown here is derived from an EMBL/GenBank/DDBJ whole genome shotgun (WGS) entry which is preliminary data.</text>
</comment>
<dbReference type="Proteomes" id="UP001224775">
    <property type="component" value="Unassembled WGS sequence"/>
</dbReference>
<organism evidence="2 3">
    <name type="scientific">Skeletonema marinoi</name>
    <dbReference type="NCBI Taxonomy" id="267567"/>
    <lineage>
        <taxon>Eukaryota</taxon>
        <taxon>Sar</taxon>
        <taxon>Stramenopiles</taxon>
        <taxon>Ochrophyta</taxon>
        <taxon>Bacillariophyta</taxon>
        <taxon>Coscinodiscophyceae</taxon>
        <taxon>Thalassiosirophycidae</taxon>
        <taxon>Thalassiosirales</taxon>
        <taxon>Skeletonemataceae</taxon>
        <taxon>Skeletonema</taxon>
        <taxon>Skeletonema marinoi-dohrnii complex</taxon>
    </lineage>
</organism>
<feature type="compositionally biased region" description="Polar residues" evidence="1">
    <location>
        <begin position="141"/>
        <end position="156"/>
    </location>
</feature>
<feature type="compositionally biased region" description="Polar residues" evidence="1">
    <location>
        <begin position="38"/>
        <end position="50"/>
    </location>
</feature>
<feature type="compositionally biased region" description="Basic and acidic residues" evidence="1">
    <location>
        <begin position="94"/>
        <end position="104"/>
    </location>
</feature>
<feature type="region of interest" description="Disordered" evidence="1">
    <location>
        <begin position="389"/>
        <end position="453"/>
    </location>
</feature>
<feature type="compositionally biased region" description="Basic residues" evidence="1">
    <location>
        <begin position="393"/>
        <end position="417"/>
    </location>
</feature>
<feature type="non-terminal residue" evidence="2">
    <location>
        <position position="1"/>
    </location>
</feature>
<keyword evidence="3" id="KW-1185">Reference proteome</keyword>
<feature type="region of interest" description="Disordered" evidence="1">
    <location>
        <begin position="266"/>
        <end position="336"/>
    </location>
</feature>
<feature type="compositionally biased region" description="Low complexity" evidence="1">
    <location>
        <begin position="418"/>
        <end position="445"/>
    </location>
</feature>
<sequence length="453" mass="50870">DGSISEHGSVASNTGSIASTRSALKQSKYKVCQKKMQQHLNETENVTTMSMDLDIDEDSDDDEEKPTVIQPPQPPPQPVEVEPIHHQEPRRKHLGESRDRDNRSKEKRRSKRPQIRSSLVQVSPNTNRPDPEEFPCGESLGSYQQEMPRSLRSTSYSSGPYTNVVVCPPTNFDDEVSAISFMESVKYQPVHSHNRQQQVPIAEDSENTQETNECINTNNYDSKGRCANHPQIRLRKKKLFGRGWKVLMNACPDCCVDELRRFKSSEASKRRQFRSSSLEDQIGGSVRSAPLPLRDNSIKSISDETASLTASNSSSSSDRSAKNSRQERVGMHQVVPATEVKEKEVIFVRQMQWTDERGSVGMYTGEVDSNFTPSGNGSLQYTDGMVVEGKWKRGEHRPKRRSRSSSRSRSSRSRSQSKTRVSSSSGRSRSSSRSSVTRTRSRSVSVQPVASHC</sequence>
<feature type="compositionally biased region" description="Acidic residues" evidence="1">
    <location>
        <begin position="53"/>
        <end position="64"/>
    </location>
</feature>
<feature type="compositionally biased region" description="Polar residues" evidence="1">
    <location>
        <begin position="115"/>
        <end position="128"/>
    </location>
</feature>
<proteinExistence type="predicted"/>
<accession>A0AAD9DJY8</accession>